<gene>
    <name evidence="2" type="ORF">O181_111519</name>
</gene>
<sequence>MLRLGGISLSLSVFCDADFANCKDTRKLISGFMTKVGDSCITWKSRKQSTVSTSSCEAEYKAQYERGKEAISTGILLKDLGIDIVYPLEVCADNQGAIAPAGNSQITNRNKHFVIIFH</sequence>
<accession>A0A9Q3PRV8</accession>
<protein>
    <submittedName>
        <fullName evidence="2">Uncharacterized protein</fullName>
    </submittedName>
</protein>
<evidence type="ECO:0000313" key="2">
    <source>
        <dbReference type="EMBL" id="MBW0571804.1"/>
    </source>
</evidence>
<dbReference type="AlphaFoldDB" id="A0A9Q3PRV8"/>
<evidence type="ECO:0000313" key="3">
    <source>
        <dbReference type="Proteomes" id="UP000765509"/>
    </source>
</evidence>
<organism evidence="2 3">
    <name type="scientific">Austropuccinia psidii MF-1</name>
    <dbReference type="NCBI Taxonomy" id="1389203"/>
    <lineage>
        <taxon>Eukaryota</taxon>
        <taxon>Fungi</taxon>
        <taxon>Dikarya</taxon>
        <taxon>Basidiomycota</taxon>
        <taxon>Pucciniomycotina</taxon>
        <taxon>Pucciniomycetes</taxon>
        <taxon>Pucciniales</taxon>
        <taxon>Sphaerophragmiaceae</taxon>
        <taxon>Austropuccinia</taxon>
    </lineage>
</organism>
<dbReference type="PANTHER" id="PTHR11439:SF511">
    <property type="match status" value="1"/>
</dbReference>
<feature type="signal peptide" evidence="1">
    <location>
        <begin position="1"/>
        <end position="17"/>
    </location>
</feature>
<dbReference type="EMBL" id="AVOT02088866">
    <property type="protein sequence ID" value="MBW0571804.1"/>
    <property type="molecule type" value="Genomic_DNA"/>
</dbReference>
<keyword evidence="3" id="KW-1185">Reference proteome</keyword>
<evidence type="ECO:0000256" key="1">
    <source>
        <dbReference type="SAM" id="SignalP"/>
    </source>
</evidence>
<dbReference type="Proteomes" id="UP000765509">
    <property type="component" value="Unassembled WGS sequence"/>
</dbReference>
<feature type="chain" id="PRO_5040398519" evidence="1">
    <location>
        <begin position="18"/>
        <end position="118"/>
    </location>
</feature>
<dbReference type="OrthoDB" id="5423336at2759"/>
<comment type="caution">
    <text evidence="2">The sequence shown here is derived from an EMBL/GenBank/DDBJ whole genome shotgun (WGS) entry which is preliminary data.</text>
</comment>
<name>A0A9Q3PRV8_9BASI</name>
<keyword evidence="1" id="KW-0732">Signal</keyword>
<dbReference type="PANTHER" id="PTHR11439">
    <property type="entry name" value="GAG-POL-RELATED RETROTRANSPOSON"/>
    <property type="match status" value="1"/>
</dbReference>
<proteinExistence type="predicted"/>
<dbReference type="CDD" id="cd09272">
    <property type="entry name" value="RNase_HI_RT_Ty1"/>
    <property type="match status" value="1"/>
</dbReference>
<reference evidence="2" key="1">
    <citation type="submission" date="2021-03" db="EMBL/GenBank/DDBJ databases">
        <title>Draft genome sequence of rust myrtle Austropuccinia psidii MF-1, a brazilian biotype.</title>
        <authorList>
            <person name="Quecine M.C."/>
            <person name="Pachon D.M.R."/>
            <person name="Bonatelli M.L."/>
            <person name="Correr F.H."/>
            <person name="Franceschini L.M."/>
            <person name="Leite T.F."/>
            <person name="Margarido G.R.A."/>
            <person name="Almeida C.A."/>
            <person name="Ferrarezi J.A."/>
            <person name="Labate C.A."/>
        </authorList>
    </citation>
    <scope>NUCLEOTIDE SEQUENCE</scope>
    <source>
        <strain evidence="2">MF-1</strain>
    </source>
</reference>